<dbReference type="Proteomes" id="UP000521943">
    <property type="component" value="Unassembled WGS sequence"/>
</dbReference>
<keyword evidence="3" id="KW-1185">Reference proteome</keyword>
<evidence type="ECO:0000313" key="2">
    <source>
        <dbReference type="EMBL" id="KAF6758467.1"/>
    </source>
</evidence>
<evidence type="ECO:0000256" key="1">
    <source>
        <dbReference type="SAM" id="MobiDB-lite"/>
    </source>
</evidence>
<accession>A0A8H6I5X0</accession>
<protein>
    <submittedName>
        <fullName evidence="2">Uncharacterized protein</fullName>
    </submittedName>
</protein>
<feature type="compositionally biased region" description="Polar residues" evidence="1">
    <location>
        <begin position="1"/>
        <end position="16"/>
    </location>
</feature>
<organism evidence="2 3">
    <name type="scientific">Ephemerocybe angulata</name>
    <dbReference type="NCBI Taxonomy" id="980116"/>
    <lineage>
        <taxon>Eukaryota</taxon>
        <taxon>Fungi</taxon>
        <taxon>Dikarya</taxon>
        <taxon>Basidiomycota</taxon>
        <taxon>Agaricomycotina</taxon>
        <taxon>Agaricomycetes</taxon>
        <taxon>Agaricomycetidae</taxon>
        <taxon>Agaricales</taxon>
        <taxon>Agaricineae</taxon>
        <taxon>Psathyrellaceae</taxon>
        <taxon>Ephemerocybe</taxon>
    </lineage>
</organism>
<reference evidence="2 3" key="1">
    <citation type="submission" date="2020-07" db="EMBL/GenBank/DDBJ databases">
        <title>Comparative genomics of pyrophilous fungi reveals a link between fire events and developmental genes.</title>
        <authorList>
            <consortium name="DOE Joint Genome Institute"/>
            <person name="Steindorff A.S."/>
            <person name="Carver A."/>
            <person name="Calhoun S."/>
            <person name="Stillman K."/>
            <person name="Liu H."/>
            <person name="Lipzen A."/>
            <person name="Pangilinan J."/>
            <person name="Labutti K."/>
            <person name="Bruns T.D."/>
            <person name="Grigoriev I.V."/>
        </authorList>
    </citation>
    <scope>NUCLEOTIDE SEQUENCE [LARGE SCALE GENOMIC DNA]</scope>
    <source>
        <strain evidence="2 3">CBS 144469</strain>
    </source>
</reference>
<name>A0A8H6I5X0_9AGAR</name>
<gene>
    <name evidence="2" type="ORF">DFP72DRAFT_1064602</name>
</gene>
<comment type="caution">
    <text evidence="2">The sequence shown here is derived from an EMBL/GenBank/DDBJ whole genome shotgun (WGS) entry which is preliminary data.</text>
</comment>
<evidence type="ECO:0000313" key="3">
    <source>
        <dbReference type="Proteomes" id="UP000521943"/>
    </source>
</evidence>
<dbReference type="EMBL" id="JACGCI010000018">
    <property type="protein sequence ID" value="KAF6758467.1"/>
    <property type="molecule type" value="Genomic_DNA"/>
</dbReference>
<proteinExistence type="predicted"/>
<dbReference type="AlphaFoldDB" id="A0A8H6I5X0"/>
<sequence length="109" mass="11847">MTTLQEPSRTEGTITEDTAELLRRPPARVQCMAIMTSGITVATIDMAIGEAKGIGEGGVGGRTGHWTLVILHAAEVGFSTRSSTKTGRKFRRLEQLGRWPGTHIERSRV</sequence>
<feature type="region of interest" description="Disordered" evidence="1">
    <location>
        <begin position="1"/>
        <end position="22"/>
    </location>
</feature>